<dbReference type="EMBL" id="VJMH01005341">
    <property type="protein sequence ID" value="KAF0697159.1"/>
    <property type="molecule type" value="Genomic_DNA"/>
</dbReference>
<evidence type="ECO:0000313" key="2">
    <source>
        <dbReference type="EMBL" id="KAF0697159.1"/>
    </source>
</evidence>
<feature type="compositionally biased region" description="Basic and acidic residues" evidence="1">
    <location>
        <begin position="262"/>
        <end position="280"/>
    </location>
</feature>
<keyword evidence="4" id="KW-1185">Reference proteome</keyword>
<name>A0A485KV88_9STRA</name>
<dbReference type="Proteomes" id="UP000332933">
    <property type="component" value="Unassembled WGS sequence"/>
</dbReference>
<evidence type="ECO:0000313" key="4">
    <source>
        <dbReference type="Proteomes" id="UP000332933"/>
    </source>
</evidence>
<reference evidence="2" key="2">
    <citation type="submission" date="2019-06" db="EMBL/GenBank/DDBJ databases">
        <title>Genomics analysis of Aphanomyces spp. identifies a new class of oomycete effector associated with host adaptation.</title>
        <authorList>
            <person name="Gaulin E."/>
        </authorList>
    </citation>
    <scope>NUCLEOTIDE SEQUENCE</scope>
    <source>
        <strain evidence="2">CBS 578.67</strain>
    </source>
</reference>
<reference evidence="3 4" key="1">
    <citation type="submission" date="2019-03" db="EMBL/GenBank/DDBJ databases">
        <authorList>
            <person name="Gaulin E."/>
            <person name="Dumas B."/>
        </authorList>
    </citation>
    <scope>NUCLEOTIDE SEQUENCE [LARGE SCALE GENOMIC DNA]</scope>
    <source>
        <strain evidence="3">CBS 568.67</strain>
    </source>
</reference>
<feature type="region of interest" description="Disordered" evidence="1">
    <location>
        <begin position="70"/>
        <end position="109"/>
    </location>
</feature>
<feature type="compositionally biased region" description="Low complexity" evidence="1">
    <location>
        <begin position="75"/>
        <end position="86"/>
    </location>
</feature>
<feature type="compositionally biased region" description="Polar residues" evidence="1">
    <location>
        <begin position="305"/>
        <end position="324"/>
    </location>
</feature>
<organism evidence="3 4">
    <name type="scientific">Aphanomyces stellatus</name>
    <dbReference type="NCBI Taxonomy" id="120398"/>
    <lineage>
        <taxon>Eukaryota</taxon>
        <taxon>Sar</taxon>
        <taxon>Stramenopiles</taxon>
        <taxon>Oomycota</taxon>
        <taxon>Saprolegniomycetes</taxon>
        <taxon>Saprolegniales</taxon>
        <taxon>Verrucalvaceae</taxon>
        <taxon>Aphanomyces</taxon>
    </lineage>
</organism>
<evidence type="ECO:0000256" key="1">
    <source>
        <dbReference type="SAM" id="MobiDB-lite"/>
    </source>
</evidence>
<dbReference type="EMBL" id="CAADRA010005362">
    <property type="protein sequence ID" value="VFT89007.1"/>
    <property type="molecule type" value="Genomic_DNA"/>
</dbReference>
<feature type="region of interest" description="Disordered" evidence="1">
    <location>
        <begin position="257"/>
        <end position="333"/>
    </location>
</feature>
<accession>A0A485KV88</accession>
<gene>
    <name evidence="3" type="primary">Aste57867_12153</name>
    <name evidence="2" type="ORF">As57867_012108</name>
    <name evidence="3" type="ORF">ASTE57867_12153</name>
</gene>
<sequence length="926" mass="101665">MAADDALADATQRVDVFDRAFRVWLGAGDDGIATRSGFEGLQLVNILEWTFFTVYRTDIEGGNDAAAADDDFVDSSRSSSHNDAAARLSNGASSSSDESDVSSDVDDKAACPRHPRAAATVRVAHPFPSLSVQQLWLAWFLDAPTPLRLRVQHIKGMTSSETTNRSCAKRVMSCLVDTGVHHGLFASEEALVDQVAAAPSPKVAASVLAALFDAVFGHLLRRSDDGKLHAARFAKVTFDHVASLKYTTFSTRIPVDSATTTRDQRRRTPPETSSRGDVDSGHVSTPPQEGTADQRPVITPKTKPTLRQINTRRSSLNDTRSSPAIPTMPPANDVGVFPTLTSRELWEQWFLGRRGDDKPLRHKLPTLTTIHMRQRFFKAHRLIQWLVQVAVTRGLIASPDELATTSRAALVAVFDRTFALALDVQPDGSIALQGLNGCTLTSVLKLPYTSMHDKVPADVARKTTSQTTTKEGVAALSRHATQATASGLTTKNPAEGDIFPANMTCRVLWVRWFHGDAPFCTILPHLHAPLVQNLLRRAALVVDELCRWVVDLAHAVSSDDPTTRQRRPRATDDGQRLERPGFQGYTYTRATTLTYYAVATKLIGKAGSTIEIKDERDSIAPTHDHPTSEPQVQGIPTDVPSLAHPETTPRWPITSCGVLWGLWFHGDPDAPPHVGPYRCLDRTSFPADAIQVLDWLIATAMDHGLTSSASGPAALLRPELLALFDHVFVLALGVGDDGIVTHAAFDGLPLFKVAQKKFPEVHAWLFPRPQWFLWADGSCRRAPQDWTPPTVPCRELWTRWFYAADDMGPLRLLKPRDISSAKARATLVLVRRVIRTLTDIAMTHLFVLPGKSLPAMDRESSLDVFERAFDVLMHNNPDGNLAGFGVGKIRPEKADRVLFSTVARALLHGAQVKRRHAEIEAAADDE</sequence>
<evidence type="ECO:0000313" key="3">
    <source>
        <dbReference type="EMBL" id="VFT89007.1"/>
    </source>
</evidence>
<feature type="compositionally biased region" description="Basic and acidic residues" evidence="1">
    <location>
        <begin position="569"/>
        <end position="579"/>
    </location>
</feature>
<dbReference type="AlphaFoldDB" id="A0A485KV88"/>
<proteinExistence type="predicted"/>
<protein>
    <submittedName>
        <fullName evidence="3">Aste57867_12153 protein</fullName>
    </submittedName>
</protein>
<feature type="region of interest" description="Disordered" evidence="1">
    <location>
        <begin position="557"/>
        <end position="580"/>
    </location>
</feature>